<dbReference type="GO" id="GO:0015842">
    <property type="term" value="P:aminergic neurotransmitter loading into synaptic vesicle"/>
    <property type="evidence" value="ECO:0007669"/>
    <property type="project" value="TreeGrafter"/>
</dbReference>
<feature type="transmembrane region" description="Helical" evidence="6">
    <location>
        <begin position="405"/>
        <end position="424"/>
    </location>
</feature>
<dbReference type="EMBL" id="CAJFDI010000006">
    <property type="protein sequence ID" value="CAD5234152.1"/>
    <property type="molecule type" value="Genomic_DNA"/>
</dbReference>
<evidence type="ECO:0000256" key="3">
    <source>
        <dbReference type="ARBA" id="ARBA00022692"/>
    </source>
</evidence>
<proteinExistence type="predicted"/>
<dbReference type="AlphaFoldDB" id="A0A811M0I2"/>
<feature type="transmembrane region" description="Helical" evidence="6">
    <location>
        <begin position="583"/>
        <end position="605"/>
    </location>
</feature>
<evidence type="ECO:0000313" key="8">
    <source>
        <dbReference type="EMBL" id="CAD5234152.1"/>
    </source>
</evidence>
<feature type="transmembrane region" description="Helical" evidence="6">
    <location>
        <begin position="617"/>
        <end position="635"/>
    </location>
</feature>
<keyword evidence="3 6" id="KW-0812">Transmembrane</keyword>
<feature type="transmembrane region" description="Helical" evidence="6">
    <location>
        <begin position="285"/>
        <end position="305"/>
    </location>
</feature>
<feature type="domain" description="Major facilitator superfamily (MFS) profile" evidence="7">
    <location>
        <begin position="33"/>
        <end position="429"/>
    </location>
</feature>
<dbReference type="OrthoDB" id="5833990at2759"/>
<evidence type="ECO:0000256" key="5">
    <source>
        <dbReference type="ARBA" id="ARBA00023136"/>
    </source>
</evidence>
<dbReference type="PANTHER" id="PTHR23506:SF23">
    <property type="entry name" value="GH10249P"/>
    <property type="match status" value="1"/>
</dbReference>
<keyword evidence="2" id="KW-0813">Transport</keyword>
<dbReference type="InterPro" id="IPR050930">
    <property type="entry name" value="MFS_Vesicular_Transporter"/>
</dbReference>
<dbReference type="FunFam" id="1.20.1250.20:FF:000793">
    <property type="entry name" value="GG12415"/>
    <property type="match status" value="2"/>
</dbReference>
<feature type="transmembrane region" description="Helical" evidence="6">
    <location>
        <begin position="111"/>
        <end position="133"/>
    </location>
</feature>
<feature type="transmembrane region" description="Helical" evidence="6">
    <location>
        <begin position="246"/>
        <end position="265"/>
    </location>
</feature>
<dbReference type="GO" id="GO:0030672">
    <property type="term" value="C:synaptic vesicle membrane"/>
    <property type="evidence" value="ECO:0007669"/>
    <property type="project" value="TreeGrafter"/>
</dbReference>
<reference evidence="8" key="1">
    <citation type="submission" date="2020-09" db="EMBL/GenBank/DDBJ databases">
        <authorList>
            <person name="Kikuchi T."/>
        </authorList>
    </citation>
    <scope>NUCLEOTIDE SEQUENCE</scope>
    <source>
        <strain evidence="8">Ka4C1</strain>
    </source>
</reference>
<feature type="transmembrane region" description="Helical" evidence="6">
    <location>
        <begin position="200"/>
        <end position="225"/>
    </location>
</feature>
<evidence type="ECO:0000256" key="4">
    <source>
        <dbReference type="ARBA" id="ARBA00022989"/>
    </source>
</evidence>
<dbReference type="Proteomes" id="UP000582659">
    <property type="component" value="Unassembled WGS sequence"/>
</dbReference>
<feature type="transmembrane region" description="Helical" evidence="6">
    <location>
        <begin position="335"/>
        <end position="357"/>
    </location>
</feature>
<evidence type="ECO:0000256" key="6">
    <source>
        <dbReference type="SAM" id="Phobius"/>
    </source>
</evidence>
<dbReference type="SUPFAM" id="SSF103473">
    <property type="entry name" value="MFS general substrate transporter"/>
    <property type="match status" value="2"/>
</dbReference>
<feature type="transmembrane region" description="Helical" evidence="6">
    <location>
        <begin position="369"/>
        <end position="393"/>
    </location>
</feature>
<feature type="domain" description="Major facilitator superfamily (MFS) profile" evidence="7">
    <location>
        <begin position="505"/>
        <end position="706"/>
    </location>
</feature>
<gene>
    <name evidence="8" type="ORF">BXYJ_LOCUS14243</name>
</gene>
<keyword evidence="4 6" id="KW-1133">Transmembrane helix</keyword>
<feature type="transmembrane region" description="Helical" evidence="6">
    <location>
        <begin position="676"/>
        <end position="701"/>
    </location>
</feature>
<accession>A0A811M0I2</accession>
<evidence type="ECO:0000259" key="7">
    <source>
        <dbReference type="PROSITE" id="PS50850"/>
    </source>
</evidence>
<feature type="transmembrane region" description="Helical" evidence="6">
    <location>
        <begin position="84"/>
        <end position="104"/>
    </location>
</feature>
<dbReference type="InterPro" id="IPR020846">
    <property type="entry name" value="MFS_dom"/>
</dbReference>
<evidence type="ECO:0000256" key="1">
    <source>
        <dbReference type="ARBA" id="ARBA00004141"/>
    </source>
</evidence>
<dbReference type="EMBL" id="CAJFCV020000006">
    <property type="protein sequence ID" value="CAG9129734.1"/>
    <property type="molecule type" value="Genomic_DNA"/>
</dbReference>
<keyword evidence="5 6" id="KW-0472">Membrane</keyword>
<dbReference type="GO" id="GO:0005335">
    <property type="term" value="F:serotonin:sodium:chloride symporter activity"/>
    <property type="evidence" value="ECO:0007669"/>
    <property type="project" value="TreeGrafter"/>
</dbReference>
<feature type="transmembrane region" description="Helical" evidence="6">
    <location>
        <begin position="647"/>
        <end position="670"/>
    </location>
</feature>
<feature type="transmembrane region" description="Helical" evidence="6">
    <location>
        <begin position="32"/>
        <end position="55"/>
    </location>
</feature>
<dbReference type="InterPro" id="IPR011701">
    <property type="entry name" value="MFS"/>
</dbReference>
<dbReference type="SMR" id="A0A811M0I2"/>
<evidence type="ECO:0000313" key="9">
    <source>
        <dbReference type="Proteomes" id="UP000659654"/>
    </source>
</evidence>
<feature type="transmembrane region" description="Helical" evidence="6">
    <location>
        <begin position="175"/>
        <end position="194"/>
    </location>
</feature>
<name>A0A811M0I2_BURXY</name>
<protein>
    <submittedName>
        <fullName evidence="8">(pine wood nematode) hypothetical protein</fullName>
    </submittedName>
</protein>
<evidence type="ECO:0000256" key="2">
    <source>
        <dbReference type="ARBA" id="ARBA00022448"/>
    </source>
</evidence>
<dbReference type="Pfam" id="PF07690">
    <property type="entry name" value="MFS_1"/>
    <property type="match status" value="3"/>
</dbReference>
<dbReference type="PROSITE" id="PS50850">
    <property type="entry name" value="MFS"/>
    <property type="match status" value="2"/>
</dbReference>
<dbReference type="PANTHER" id="PTHR23506">
    <property type="entry name" value="GH10249P"/>
    <property type="match status" value="1"/>
</dbReference>
<comment type="subcellular location">
    <subcellularLocation>
        <location evidence="1">Membrane</location>
        <topology evidence="1">Multi-pass membrane protein</topology>
    </subcellularLocation>
</comment>
<feature type="transmembrane region" description="Helical" evidence="6">
    <location>
        <begin position="504"/>
        <end position="527"/>
    </location>
</feature>
<dbReference type="InterPro" id="IPR036259">
    <property type="entry name" value="MFS_trans_sf"/>
</dbReference>
<sequence>MTKIQPSETTTTTATTETKPAKVKIGNRSRKVVIAIIYVALMIDYMLTTVVVPIIPDYLIKLWTEDGSIVLAENETVNYSETSIPVGFLFGSKSVVQIIFNLIAGPLTNRLGYPIVMFVGFILIVVSTIAFGFSKAYWTLFFARSVQGIGSAFTSTAGLGMVAKMYTDEVERGKAIATLLGGLALGALIGPAYGGLTYEYGGILLPFGILAVFALIDGGLQAIILRPTIQREDVEGTHVGKLLIDPYVMITAGAILIANMAISVLEPSLPLWMIEKWNSSSVAQGLVFFPLTLGYLINTQIFGALAHNFGRWKCAMGGMIMIGLAGIMIPFCPNIYFLLLPITLTGLGIGIVDSTMFPTLGTVVDKRHAAAYGSVYAIGDSSVCVAFAAGPFLAGPFVKWFGFKYMMIIMSIINILYTPLLIFLKRLDTMERTDSKANTEENKTKTEETPKDIEGMNNISLSRRSSEVNSPSNQSLNVTMAQIQPASDPPIKDKVTVNNRSRKVVVVIIYVALMIDYMLTTVVVPIIPDYLIKLWIEDGSLILKKNETVDYSETSIPVGLLFGSKSVVQIIFNLIAGPMTNRIGYSLVMFIGFMLLAVSTITFAFSKAYWMMFLARSVQGIGSAFTSTGGLGLVAKMYTDEADRARALASALGGLALGGLIGPSYGGILYEYGGMILPFGILAVLTLIDGGKVSVGVLPIFQGFKQ</sequence>
<keyword evidence="9" id="KW-1185">Reference proteome</keyword>
<dbReference type="Gene3D" id="1.20.1250.20">
    <property type="entry name" value="MFS general substrate transporter like domains"/>
    <property type="match status" value="3"/>
</dbReference>
<feature type="transmembrane region" description="Helical" evidence="6">
    <location>
        <begin position="312"/>
        <end position="329"/>
    </location>
</feature>
<feature type="transmembrane region" description="Helical" evidence="6">
    <location>
        <begin position="556"/>
        <end position="576"/>
    </location>
</feature>
<dbReference type="Proteomes" id="UP000659654">
    <property type="component" value="Unassembled WGS sequence"/>
</dbReference>
<comment type="caution">
    <text evidence="8">The sequence shown here is derived from an EMBL/GenBank/DDBJ whole genome shotgun (WGS) entry which is preliminary data.</text>
</comment>
<dbReference type="GO" id="GO:0043195">
    <property type="term" value="C:terminal bouton"/>
    <property type="evidence" value="ECO:0007669"/>
    <property type="project" value="TreeGrafter"/>
</dbReference>
<organism evidence="8 9">
    <name type="scientific">Bursaphelenchus xylophilus</name>
    <name type="common">Pinewood nematode worm</name>
    <name type="synonym">Aphelenchoides xylophilus</name>
    <dbReference type="NCBI Taxonomy" id="6326"/>
    <lineage>
        <taxon>Eukaryota</taxon>
        <taxon>Metazoa</taxon>
        <taxon>Ecdysozoa</taxon>
        <taxon>Nematoda</taxon>
        <taxon>Chromadorea</taxon>
        <taxon>Rhabditida</taxon>
        <taxon>Tylenchina</taxon>
        <taxon>Tylenchomorpha</taxon>
        <taxon>Aphelenchoidea</taxon>
        <taxon>Aphelenchoididae</taxon>
        <taxon>Bursaphelenchus</taxon>
    </lineage>
</organism>
<feature type="transmembrane region" description="Helical" evidence="6">
    <location>
        <begin position="145"/>
        <end position="163"/>
    </location>
</feature>